<dbReference type="EMBL" id="JARKIF010000009">
    <property type="protein sequence ID" value="KAJ7630317.1"/>
    <property type="molecule type" value="Genomic_DNA"/>
</dbReference>
<evidence type="ECO:0000256" key="1">
    <source>
        <dbReference type="SAM" id="MobiDB-lite"/>
    </source>
</evidence>
<dbReference type="Proteomes" id="UP001221142">
    <property type="component" value="Unassembled WGS sequence"/>
</dbReference>
<name>A0AAD7BTL1_9AGAR</name>
<reference evidence="2" key="1">
    <citation type="submission" date="2023-03" db="EMBL/GenBank/DDBJ databases">
        <title>Massive genome expansion in bonnet fungi (Mycena s.s.) driven by repeated elements and novel gene families across ecological guilds.</title>
        <authorList>
            <consortium name="Lawrence Berkeley National Laboratory"/>
            <person name="Harder C.B."/>
            <person name="Miyauchi S."/>
            <person name="Viragh M."/>
            <person name="Kuo A."/>
            <person name="Thoen E."/>
            <person name="Andreopoulos B."/>
            <person name="Lu D."/>
            <person name="Skrede I."/>
            <person name="Drula E."/>
            <person name="Henrissat B."/>
            <person name="Morin E."/>
            <person name="Kohler A."/>
            <person name="Barry K."/>
            <person name="LaButti K."/>
            <person name="Morin E."/>
            <person name="Salamov A."/>
            <person name="Lipzen A."/>
            <person name="Mereny Z."/>
            <person name="Hegedus B."/>
            <person name="Baldrian P."/>
            <person name="Stursova M."/>
            <person name="Weitz H."/>
            <person name="Taylor A."/>
            <person name="Grigoriev I.V."/>
            <person name="Nagy L.G."/>
            <person name="Martin F."/>
            <person name="Kauserud H."/>
        </authorList>
    </citation>
    <scope>NUCLEOTIDE SEQUENCE</scope>
    <source>
        <strain evidence="2">9284</strain>
    </source>
</reference>
<dbReference type="AlphaFoldDB" id="A0AAD7BTL1"/>
<evidence type="ECO:0000313" key="3">
    <source>
        <dbReference type="Proteomes" id="UP001221142"/>
    </source>
</evidence>
<feature type="region of interest" description="Disordered" evidence="1">
    <location>
        <begin position="1"/>
        <end position="36"/>
    </location>
</feature>
<keyword evidence="3" id="KW-1185">Reference proteome</keyword>
<accession>A0AAD7BTL1</accession>
<sequence length="224" mass="23254">MPRPRSRVPSQVSVNGGNSRGSSPFNAPDPSMWSEEQQAQFLQALMGGPPPAFANGPDATPENPFTGIEGNPLAALMAGGAGAGFPPFGRSRYGNEHGHGQDSGCGASQNASPTPSPRAAFSRSVGVGGVFCLVSRAALLCRALWGNRRHAGVGRCMALEATCGRKWTSRMGSSGSGASSILALALAETLQPFFWGFATVQLVLHSLRIFSGFVSLDNGAVFFL</sequence>
<comment type="caution">
    <text evidence="2">The sequence shown here is derived from an EMBL/GenBank/DDBJ whole genome shotgun (WGS) entry which is preliminary data.</text>
</comment>
<proteinExistence type="predicted"/>
<gene>
    <name evidence="2" type="ORF">FB45DRAFT_532314</name>
</gene>
<protein>
    <submittedName>
        <fullName evidence="2">Uncharacterized protein</fullName>
    </submittedName>
</protein>
<evidence type="ECO:0000313" key="2">
    <source>
        <dbReference type="EMBL" id="KAJ7630317.1"/>
    </source>
</evidence>
<organism evidence="2 3">
    <name type="scientific">Roridomyces roridus</name>
    <dbReference type="NCBI Taxonomy" id="1738132"/>
    <lineage>
        <taxon>Eukaryota</taxon>
        <taxon>Fungi</taxon>
        <taxon>Dikarya</taxon>
        <taxon>Basidiomycota</taxon>
        <taxon>Agaricomycotina</taxon>
        <taxon>Agaricomycetes</taxon>
        <taxon>Agaricomycetidae</taxon>
        <taxon>Agaricales</taxon>
        <taxon>Marasmiineae</taxon>
        <taxon>Mycenaceae</taxon>
        <taxon>Roridomyces</taxon>
    </lineage>
</organism>
<feature type="compositionally biased region" description="Low complexity" evidence="1">
    <location>
        <begin position="10"/>
        <end position="23"/>
    </location>
</feature>
<feature type="region of interest" description="Disordered" evidence="1">
    <location>
        <begin position="87"/>
        <end position="119"/>
    </location>
</feature>